<gene>
    <name evidence="3" type="ORF">ACFOND_15715</name>
</gene>
<reference evidence="4" key="1">
    <citation type="journal article" date="2019" name="Int. J. Syst. Evol. Microbiol.">
        <title>The Global Catalogue of Microorganisms (GCM) 10K type strain sequencing project: providing services to taxonomists for standard genome sequencing and annotation.</title>
        <authorList>
            <consortium name="The Broad Institute Genomics Platform"/>
            <consortium name="The Broad Institute Genome Sequencing Center for Infectious Disease"/>
            <person name="Wu L."/>
            <person name="Ma J."/>
        </authorList>
    </citation>
    <scope>NUCLEOTIDE SEQUENCE [LARGE SCALE GENOMIC DNA]</scope>
    <source>
        <strain evidence="4">CECT 8288</strain>
    </source>
</reference>
<evidence type="ECO:0000259" key="2">
    <source>
        <dbReference type="Pfam" id="PF14326"/>
    </source>
</evidence>
<proteinExistence type="predicted"/>
<dbReference type="Pfam" id="PF14326">
    <property type="entry name" value="DUF4384"/>
    <property type="match status" value="1"/>
</dbReference>
<dbReference type="InterPro" id="IPR025493">
    <property type="entry name" value="DUF4384"/>
</dbReference>
<feature type="domain" description="DUF4384" evidence="2">
    <location>
        <begin position="44"/>
        <end position="122"/>
    </location>
</feature>
<accession>A0ABV7WUW2</accession>
<feature type="chain" id="PRO_5046870639" evidence="1">
    <location>
        <begin position="22"/>
        <end position="171"/>
    </location>
</feature>
<evidence type="ECO:0000313" key="3">
    <source>
        <dbReference type="EMBL" id="MFC3703076.1"/>
    </source>
</evidence>
<dbReference type="EMBL" id="JBHRYN010000069">
    <property type="protein sequence ID" value="MFC3703076.1"/>
    <property type="molecule type" value="Genomic_DNA"/>
</dbReference>
<sequence length="171" mass="18644">MKHLLIAMVALCINIHNLAQSADTPATTSEHFSVTTSLGDNASYVAGDTIQFLITTETSGYLSLFLQDANGNIQQLLPNTYQTSLFIEPGYFIAFPEVNAPYKLTASAPFGEEVLFAVLSETQLLDLDKKILTRKSKRKTFLMSDLESLIIDIDSSAVVSSVGYQVLEGAE</sequence>
<evidence type="ECO:0000256" key="1">
    <source>
        <dbReference type="SAM" id="SignalP"/>
    </source>
</evidence>
<keyword evidence="1" id="KW-0732">Signal</keyword>
<organism evidence="3 4">
    <name type="scientific">Reinekea marina</name>
    <dbReference type="NCBI Taxonomy" id="1310421"/>
    <lineage>
        <taxon>Bacteria</taxon>
        <taxon>Pseudomonadati</taxon>
        <taxon>Pseudomonadota</taxon>
        <taxon>Gammaproteobacteria</taxon>
        <taxon>Oceanospirillales</taxon>
        <taxon>Saccharospirillaceae</taxon>
        <taxon>Reinekea</taxon>
    </lineage>
</organism>
<protein>
    <submittedName>
        <fullName evidence="3">DUF4384 domain-containing protein</fullName>
    </submittedName>
</protein>
<evidence type="ECO:0000313" key="4">
    <source>
        <dbReference type="Proteomes" id="UP001595710"/>
    </source>
</evidence>
<dbReference type="Proteomes" id="UP001595710">
    <property type="component" value="Unassembled WGS sequence"/>
</dbReference>
<dbReference type="RefSeq" id="WP_290280040.1">
    <property type="nucleotide sequence ID" value="NZ_JAUFQI010000001.1"/>
</dbReference>
<name>A0ABV7WUW2_9GAMM</name>
<keyword evidence="4" id="KW-1185">Reference proteome</keyword>
<comment type="caution">
    <text evidence="3">The sequence shown here is derived from an EMBL/GenBank/DDBJ whole genome shotgun (WGS) entry which is preliminary data.</text>
</comment>
<feature type="signal peptide" evidence="1">
    <location>
        <begin position="1"/>
        <end position="21"/>
    </location>
</feature>